<name>A0ABS0VVX8_9CORY</name>
<keyword evidence="5 26" id="KW-0812">Transmembrane</keyword>
<evidence type="ECO:0000256" key="17">
    <source>
        <dbReference type="ARBA" id="ARBA00044900"/>
    </source>
</evidence>
<dbReference type="InterPro" id="IPR052187">
    <property type="entry name" value="MFSD1"/>
</dbReference>
<feature type="transmembrane region" description="Helical" evidence="26">
    <location>
        <begin position="316"/>
        <end position="338"/>
    </location>
</feature>
<evidence type="ECO:0000256" key="25">
    <source>
        <dbReference type="ARBA" id="ARBA00046376"/>
    </source>
</evidence>
<evidence type="ECO:0000256" key="22">
    <source>
        <dbReference type="ARBA" id="ARBA00044985"/>
    </source>
</evidence>
<feature type="domain" description="Major facilitator superfamily (MFS) profile" evidence="27">
    <location>
        <begin position="17"/>
        <end position="421"/>
    </location>
</feature>
<dbReference type="Pfam" id="PF07690">
    <property type="entry name" value="MFS_1"/>
    <property type="match status" value="1"/>
</dbReference>
<dbReference type="Gene3D" id="1.20.1250.20">
    <property type="entry name" value="MFS general substrate transporter like domains"/>
    <property type="match status" value="2"/>
</dbReference>
<feature type="transmembrane region" description="Helical" evidence="26">
    <location>
        <begin position="235"/>
        <end position="255"/>
    </location>
</feature>
<comment type="caution">
    <text evidence="28">The sequence shown here is derived from an EMBL/GenBank/DDBJ whole genome shotgun (WGS) entry which is preliminary data.</text>
</comment>
<gene>
    <name evidence="28" type="ORF">JDV76_08070</name>
</gene>
<proteinExistence type="inferred from homology"/>
<comment type="subunit">
    <text evidence="25">Homodimer. Interacts with lysosomal protein GLMP (via lumenal domain); the interaction starts while both proteins are still in the endoplasmic reticulum and is required for stabilization of MFSD1 in lysosomes but has no direct effect on its targeting to lysosomes or transporter activity.</text>
</comment>
<evidence type="ECO:0000256" key="16">
    <source>
        <dbReference type="ARBA" id="ARBA00044899"/>
    </source>
</evidence>
<evidence type="ECO:0000259" key="27">
    <source>
        <dbReference type="PROSITE" id="PS50850"/>
    </source>
</evidence>
<feature type="transmembrane region" description="Helical" evidence="26">
    <location>
        <begin position="16"/>
        <end position="42"/>
    </location>
</feature>
<sequence length="425" mass="44559">MAGSGGETIRVTRRALVVWLAAVAVYITATTGRTSFGVAGVAALEHFQIDASRVAVFTAVQVGVYSLAQIPMGLAIDRFGPRRMLVVGAVIMAVGQIVLGSTGSFAVAVSARVLIGAGDATAFLSVLRMLPSWFPLRRAPLMMQLTSALGQLGQVLSAVPFAAILYSRGWSTAFISLGATGLIVAVAASLVIRDVPEPTQTRQQSDTPVQLASALHSVVTHPACWQGFFTHFTCIFPQIVFTLIWGVPLMSLGLGLSQSQVSTALVANMVVIMIASPLAGLVSGRAGQSRDRLVVLSAVVLAGIWVWFLFPAEPRGYAVLMAVNLIMALVSPAGNFAFDTVREHVDRRVLAAGTGLANMGGFTGGMIATQGIGVLLDVAHTGGEPGYVWSDFQIAGWAALVVWTAGLAGFLMSRRALRKRIAAGQ</sequence>
<evidence type="ECO:0000256" key="19">
    <source>
        <dbReference type="ARBA" id="ARBA00044912"/>
    </source>
</evidence>
<evidence type="ECO:0000256" key="11">
    <source>
        <dbReference type="ARBA" id="ARBA00044881"/>
    </source>
</evidence>
<evidence type="ECO:0000256" key="26">
    <source>
        <dbReference type="SAM" id="Phobius"/>
    </source>
</evidence>
<comment type="similarity">
    <text evidence="3">Belongs to the major facilitator superfamily.</text>
</comment>
<comment type="catalytic activity">
    <reaction evidence="12">
        <text>L-alpha-aminoacyl-L-histidine(out) = L-alpha-aminoacyl-L-histidine(in)</text>
        <dbReference type="Rhea" id="RHEA:79375"/>
        <dbReference type="ChEBI" id="CHEBI:229967"/>
    </reaction>
</comment>
<evidence type="ECO:0000256" key="12">
    <source>
        <dbReference type="ARBA" id="ARBA00044884"/>
    </source>
</evidence>
<evidence type="ECO:0000256" key="15">
    <source>
        <dbReference type="ARBA" id="ARBA00044898"/>
    </source>
</evidence>
<evidence type="ECO:0000256" key="14">
    <source>
        <dbReference type="ARBA" id="ARBA00044893"/>
    </source>
</evidence>
<evidence type="ECO:0000256" key="9">
    <source>
        <dbReference type="ARBA" id="ARBA00044876"/>
    </source>
</evidence>
<comment type="catalytic activity">
    <reaction evidence="15">
        <text>L-aspartyl-L-lysine(out) = L-aspartyl-L-lysine(in)</text>
        <dbReference type="Rhea" id="RHEA:79411"/>
        <dbReference type="ChEBI" id="CHEBI:229953"/>
    </reaction>
</comment>
<evidence type="ECO:0000256" key="18">
    <source>
        <dbReference type="ARBA" id="ARBA00044903"/>
    </source>
</evidence>
<evidence type="ECO:0000313" key="28">
    <source>
        <dbReference type="EMBL" id="MBI9000922.1"/>
    </source>
</evidence>
<evidence type="ECO:0000256" key="21">
    <source>
        <dbReference type="ARBA" id="ARBA00044924"/>
    </source>
</evidence>
<dbReference type="SUPFAM" id="SSF103473">
    <property type="entry name" value="MFS general substrate transporter"/>
    <property type="match status" value="1"/>
</dbReference>
<dbReference type="RefSeq" id="WP_198736331.1">
    <property type="nucleotide sequence ID" value="NZ_JAEIOT010000007.1"/>
</dbReference>
<evidence type="ECO:0000256" key="23">
    <source>
        <dbReference type="ARBA" id="ARBA00045018"/>
    </source>
</evidence>
<evidence type="ECO:0000256" key="8">
    <source>
        <dbReference type="ARBA" id="ARBA00023228"/>
    </source>
</evidence>
<evidence type="ECO:0000256" key="24">
    <source>
        <dbReference type="ARBA" id="ARBA00045709"/>
    </source>
</evidence>
<keyword evidence="29" id="KW-1185">Reference proteome</keyword>
<dbReference type="PANTHER" id="PTHR23512">
    <property type="entry name" value="MAJOR FACILITATOR SUPERFAMILY DOMAIN-CONTAINING PROTEIN 1"/>
    <property type="match status" value="1"/>
</dbReference>
<comment type="catalytic activity">
    <reaction evidence="9">
        <text>L-lysyl-L-alanine(out) = L-lysyl-L-alanine(in)</text>
        <dbReference type="Rhea" id="RHEA:79399"/>
        <dbReference type="ChEBI" id="CHEBI:229954"/>
    </reaction>
</comment>
<comment type="catalytic activity">
    <reaction evidence="17">
        <text>L-lysyl-L-lysine(out) = L-lysyl-L-lysine(in)</text>
        <dbReference type="Rhea" id="RHEA:79403"/>
        <dbReference type="ChEBI" id="CHEBI:229956"/>
    </reaction>
</comment>
<organism evidence="28 29">
    <name type="scientific">Corynebacterium marambiense</name>
    <dbReference type="NCBI Taxonomy" id="2765364"/>
    <lineage>
        <taxon>Bacteria</taxon>
        <taxon>Bacillati</taxon>
        <taxon>Actinomycetota</taxon>
        <taxon>Actinomycetes</taxon>
        <taxon>Mycobacteriales</taxon>
        <taxon>Corynebacteriaceae</taxon>
        <taxon>Corynebacterium</taxon>
    </lineage>
</organism>
<evidence type="ECO:0000256" key="6">
    <source>
        <dbReference type="ARBA" id="ARBA00022989"/>
    </source>
</evidence>
<evidence type="ECO:0000256" key="1">
    <source>
        <dbReference type="ARBA" id="ARBA00004155"/>
    </source>
</evidence>
<feature type="transmembrane region" description="Helical" evidence="26">
    <location>
        <begin position="350"/>
        <end position="372"/>
    </location>
</feature>
<comment type="catalytic activity">
    <reaction evidence="16">
        <text>L-arginyl-L-alpha-amino acid(out) = L-arginyl-L-alpha-amino acid(in)</text>
        <dbReference type="Rhea" id="RHEA:79371"/>
        <dbReference type="ChEBI" id="CHEBI:84315"/>
    </reaction>
</comment>
<evidence type="ECO:0000256" key="20">
    <source>
        <dbReference type="ARBA" id="ARBA00044919"/>
    </source>
</evidence>
<feature type="transmembrane region" description="Helical" evidence="26">
    <location>
        <begin position="54"/>
        <end position="76"/>
    </location>
</feature>
<evidence type="ECO:0000256" key="7">
    <source>
        <dbReference type="ARBA" id="ARBA00023136"/>
    </source>
</evidence>
<dbReference type="InterPro" id="IPR011701">
    <property type="entry name" value="MFS"/>
</dbReference>
<evidence type="ECO:0000256" key="2">
    <source>
        <dbReference type="ARBA" id="ARBA00004651"/>
    </source>
</evidence>
<comment type="catalytic activity">
    <reaction evidence="18">
        <text>L-arginyl-glycine(out) = L-arginyl-glycine(in)</text>
        <dbReference type="Rhea" id="RHEA:79391"/>
        <dbReference type="ChEBI" id="CHEBI:229955"/>
    </reaction>
</comment>
<evidence type="ECO:0000256" key="10">
    <source>
        <dbReference type="ARBA" id="ARBA00044878"/>
    </source>
</evidence>
<evidence type="ECO:0000256" key="5">
    <source>
        <dbReference type="ARBA" id="ARBA00022692"/>
    </source>
</evidence>
<comment type="catalytic activity">
    <reaction evidence="10">
        <text>L-histidyl-glycine(out) = L-histidyl-glycine(in)</text>
        <dbReference type="Rhea" id="RHEA:79395"/>
        <dbReference type="ChEBI" id="CHEBI:229957"/>
    </reaction>
</comment>
<dbReference type="CDD" id="cd06174">
    <property type="entry name" value="MFS"/>
    <property type="match status" value="1"/>
</dbReference>
<comment type="catalytic activity">
    <reaction evidence="13">
        <text>L-lysyl-L-alpha-amino acid(out) = L-lysyl-L-alpha-amino acid(in)</text>
        <dbReference type="Rhea" id="RHEA:79387"/>
        <dbReference type="ChEBI" id="CHEBI:229965"/>
    </reaction>
</comment>
<keyword evidence="6 26" id="KW-1133">Transmembrane helix</keyword>
<accession>A0ABS0VVX8</accession>
<dbReference type="PANTHER" id="PTHR23512:SF3">
    <property type="entry name" value="MAJOR FACILITATOR SUPERFAMILY DOMAIN-CONTAINING PROTEIN 1"/>
    <property type="match status" value="1"/>
</dbReference>
<protein>
    <recommendedName>
        <fullName evidence="22">Lysosomal dipeptide transporter MFSD1</fullName>
    </recommendedName>
    <alternativeName>
        <fullName evidence="23">Major facilitator superfamily domain-containing protein 1</fullName>
    </alternativeName>
</protein>
<dbReference type="Proteomes" id="UP000625574">
    <property type="component" value="Unassembled WGS sequence"/>
</dbReference>
<reference evidence="28 29" key="1">
    <citation type="submission" date="2020-12" db="EMBL/GenBank/DDBJ databases">
        <title>Genome public.</title>
        <authorList>
            <person name="Sun Q."/>
        </authorList>
    </citation>
    <scope>NUCLEOTIDE SEQUENCE [LARGE SCALE GENOMIC DNA]</scope>
    <source>
        <strain evidence="28 29">CCM 8864</strain>
    </source>
</reference>
<dbReference type="InterPro" id="IPR036259">
    <property type="entry name" value="MFS_trans_sf"/>
</dbReference>
<comment type="subcellular location">
    <subcellularLocation>
        <location evidence="2">Cell membrane</location>
        <topology evidence="2">Multi-pass membrane protein</topology>
    </subcellularLocation>
    <subcellularLocation>
        <location evidence="1">Lysosome membrane</location>
        <topology evidence="1">Multi-pass membrane protein</topology>
    </subcellularLocation>
</comment>
<evidence type="ECO:0000256" key="13">
    <source>
        <dbReference type="ARBA" id="ARBA00044891"/>
    </source>
</evidence>
<keyword evidence="4" id="KW-0813">Transport</keyword>
<comment type="catalytic activity">
    <reaction evidence="19">
        <text>L-histidyl-L-alpha-amino acid(out) = L-histidyl-L-alpha-amino acid(in)</text>
        <dbReference type="Rhea" id="RHEA:79379"/>
        <dbReference type="ChEBI" id="CHEBI:229964"/>
    </reaction>
</comment>
<evidence type="ECO:0000256" key="4">
    <source>
        <dbReference type="ARBA" id="ARBA00022448"/>
    </source>
</evidence>
<comment type="function">
    <text evidence="24">Lysosomal dipeptide uniporter that selectively exports lysine, arginine or histidine-containing dipeptides with a net positive charge from the lysosome lumen into the cytosol. Could play a role in a specific type of protein O-glycosylation indirectly regulating macrophages migration and tissue invasion. Also essential for liver homeostasis.</text>
</comment>
<evidence type="ECO:0000256" key="3">
    <source>
        <dbReference type="ARBA" id="ARBA00008335"/>
    </source>
</evidence>
<dbReference type="InterPro" id="IPR020846">
    <property type="entry name" value="MFS_dom"/>
</dbReference>
<keyword evidence="8" id="KW-0458">Lysosome</keyword>
<keyword evidence="7 26" id="KW-0472">Membrane</keyword>
<dbReference type="EMBL" id="JAEIOT010000007">
    <property type="protein sequence ID" value="MBI9000922.1"/>
    <property type="molecule type" value="Genomic_DNA"/>
</dbReference>
<comment type="catalytic activity">
    <reaction evidence="21">
        <text>L-lysyl-glycine(out) = L-lysyl-glycine(in)</text>
        <dbReference type="Rhea" id="RHEA:79407"/>
        <dbReference type="ChEBI" id="CHEBI:191202"/>
    </reaction>
</comment>
<feature type="transmembrane region" description="Helical" evidence="26">
    <location>
        <begin position="293"/>
        <end position="310"/>
    </location>
</feature>
<comment type="catalytic activity">
    <reaction evidence="14">
        <text>L-alpha-aminoacyl-L-lysine(out) = L-alpha-aminoacyl-L-lysine(in)</text>
        <dbReference type="Rhea" id="RHEA:79383"/>
        <dbReference type="ChEBI" id="CHEBI:229966"/>
    </reaction>
</comment>
<comment type="catalytic activity">
    <reaction evidence="11">
        <text>L-alpha-aminoacyl-L-arginine(out) = L-alpha-aminoacyl-L-arginine(in)</text>
        <dbReference type="Rhea" id="RHEA:79367"/>
        <dbReference type="ChEBI" id="CHEBI:229968"/>
    </reaction>
</comment>
<feature type="transmembrane region" description="Helical" evidence="26">
    <location>
        <begin position="392"/>
        <end position="412"/>
    </location>
</feature>
<feature type="transmembrane region" description="Helical" evidence="26">
    <location>
        <begin position="173"/>
        <end position="192"/>
    </location>
</feature>
<feature type="transmembrane region" description="Helical" evidence="26">
    <location>
        <begin position="261"/>
        <end position="281"/>
    </location>
</feature>
<evidence type="ECO:0000313" key="29">
    <source>
        <dbReference type="Proteomes" id="UP000625574"/>
    </source>
</evidence>
<comment type="catalytic activity">
    <reaction evidence="20">
        <text>L-alanyl-L-lysine(out) = L-alanyl-L-lysine(in)</text>
        <dbReference type="Rhea" id="RHEA:79415"/>
        <dbReference type="ChEBI" id="CHEBI:192470"/>
    </reaction>
</comment>
<feature type="transmembrane region" description="Helical" evidence="26">
    <location>
        <begin position="83"/>
        <end position="99"/>
    </location>
</feature>
<dbReference type="PROSITE" id="PS50850">
    <property type="entry name" value="MFS"/>
    <property type="match status" value="1"/>
</dbReference>